<feature type="transmembrane region" description="Helical" evidence="5">
    <location>
        <begin position="246"/>
        <end position="266"/>
    </location>
</feature>
<evidence type="ECO:0008006" key="8">
    <source>
        <dbReference type="Google" id="ProtNLM"/>
    </source>
</evidence>
<feature type="transmembrane region" description="Helical" evidence="5">
    <location>
        <begin position="376"/>
        <end position="399"/>
    </location>
</feature>
<feature type="transmembrane region" description="Helical" evidence="5">
    <location>
        <begin position="164"/>
        <end position="186"/>
    </location>
</feature>
<evidence type="ECO:0000313" key="7">
    <source>
        <dbReference type="Proteomes" id="UP000177273"/>
    </source>
</evidence>
<protein>
    <recommendedName>
        <fullName evidence="8">Polysaccharide biosynthesis protein C-terminal domain-containing protein</fullName>
    </recommendedName>
</protein>
<dbReference type="Proteomes" id="UP000177273">
    <property type="component" value="Unassembled WGS sequence"/>
</dbReference>
<dbReference type="EMBL" id="MKIQ01000030">
    <property type="protein sequence ID" value="OFI45907.1"/>
    <property type="molecule type" value="Genomic_DNA"/>
</dbReference>
<dbReference type="CDD" id="cd13128">
    <property type="entry name" value="MATE_Wzx_like"/>
    <property type="match status" value="1"/>
</dbReference>
<feature type="transmembrane region" description="Helical" evidence="5">
    <location>
        <begin position="287"/>
        <end position="312"/>
    </location>
</feature>
<feature type="transmembrane region" description="Helical" evidence="5">
    <location>
        <begin position="436"/>
        <end position="457"/>
    </location>
</feature>
<sequence length="475" mass="53605">MKLIKNYIYNVGYQIFVLILPLITVPYVSRVLGSEGVGINAFTNSIISYFILFGSIGINLYGNRTIAYIRNDKEKISQTFWEIAFLRMITITLSYIIFLIFLALVSNYKVYYFYQSFLIIAAGLDISWFFMGIEDFKKTITRNTIVKIISLMAIFTFVKTSSDVGIYILILSLSILFGNLTLWPYMKKLVNKPDFSKLNLKKHIKPSLALFVPQVATQVYLVLNKTMLGFYSGVEATGYYENTDKIVKIVLAVVTATGTVMLPRVANIFANGDKDGVKRYLYKSFDFVSAICYPMALGLAAIAPKFTIWFLSDEFAVTAKLLPVLSLVIILIGWSNVLGTQYLLPTNQNRYFTTSVVVGALANLSLNLFLIPSHGVYGAIWATVISEFLVTAVQVYYVRTNLNIKILFGDNWKYLIGSLIMFGIVRFMNINMSGTLSGFLIQFMVGTVIYTLIIFIIKAPIIIQVKELLASRNKY</sequence>
<organism evidence="6 7">
    <name type="scientific">Floricoccus penangensis</name>
    <dbReference type="NCBI Taxonomy" id="1859475"/>
    <lineage>
        <taxon>Bacteria</taxon>
        <taxon>Bacillati</taxon>
        <taxon>Bacillota</taxon>
        <taxon>Bacilli</taxon>
        <taxon>Lactobacillales</taxon>
        <taxon>Streptococcaceae</taxon>
        <taxon>Floricoccus</taxon>
    </lineage>
</organism>
<evidence type="ECO:0000256" key="2">
    <source>
        <dbReference type="ARBA" id="ARBA00022692"/>
    </source>
</evidence>
<dbReference type="PANTHER" id="PTHR43424">
    <property type="entry name" value="LOCUS PUTATIVE PROTEIN 1-RELATED"/>
    <property type="match status" value="1"/>
</dbReference>
<dbReference type="AlphaFoldDB" id="A0A9Q5JES8"/>
<name>A0A9Q5JES8_9LACT</name>
<comment type="subcellular location">
    <subcellularLocation>
        <location evidence="1">Membrane</location>
        <topology evidence="1">Multi-pass membrane protein</topology>
    </subcellularLocation>
</comment>
<dbReference type="InterPro" id="IPR002797">
    <property type="entry name" value="Polysacc_synth"/>
</dbReference>
<keyword evidence="2 5" id="KW-0812">Transmembrane</keyword>
<dbReference type="Pfam" id="PF01943">
    <property type="entry name" value="Polysacc_synt"/>
    <property type="match status" value="1"/>
</dbReference>
<keyword evidence="3 5" id="KW-1133">Transmembrane helix</keyword>
<dbReference type="InterPro" id="IPR052556">
    <property type="entry name" value="PolySynth_Transporter"/>
</dbReference>
<evidence type="ECO:0000256" key="1">
    <source>
        <dbReference type="ARBA" id="ARBA00004141"/>
    </source>
</evidence>
<feature type="transmembrane region" description="Helical" evidence="5">
    <location>
        <begin position="83"/>
        <end position="105"/>
    </location>
</feature>
<feature type="transmembrane region" description="Helical" evidence="5">
    <location>
        <begin position="324"/>
        <end position="344"/>
    </location>
</feature>
<proteinExistence type="predicted"/>
<evidence type="ECO:0000256" key="5">
    <source>
        <dbReference type="SAM" id="Phobius"/>
    </source>
</evidence>
<feature type="transmembrane region" description="Helical" evidence="5">
    <location>
        <begin position="111"/>
        <end position="133"/>
    </location>
</feature>
<feature type="transmembrane region" description="Helical" evidence="5">
    <location>
        <begin position="411"/>
        <end position="430"/>
    </location>
</feature>
<dbReference type="PANTHER" id="PTHR43424:SF1">
    <property type="entry name" value="LOCUS PUTATIVE PROTEIN 1-RELATED"/>
    <property type="match status" value="1"/>
</dbReference>
<accession>A0A9Q5JES8</accession>
<evidence type="ECO:0000256" key="3">
    <source>
        <dbReference type="ARBA" id="ARBA00022989"/>
    </source>
</evidence>
<comment type="caution">
    <text evidence="6">The sequence shown here is derived from an EMBL/GenBank/DDBJ whole genome shotgun (WGS) entry which is preliminary data.</text>
</comment>
<gene>
    <name evidence="6" type="ORF">BG262_06430</name>
</gene>
<evidence type="ECO:0000256" key="4">
    <source>
        <dbReference type="ARBA" id="ARBA00023136"/>
    </source>
</evidence>
<dbReference type="OrthoDB" id="9815702at2"/>
<keyword evidence="4 5" id="KW-0472">Membrane</keyword>
<feature type="transmembrane region" description="Helical" evidence="5">
    <location>
        <begin position="7"/>
        <end position="29"/>
    </location>
</feature>
<dbReference type="RefSeq" id="WP_070788592.1">
    <property type="nucleotide sequence ID" value="NZ_MKIQ01000030.1"/>
</dbReference>
<keyword evidence="7" id="KW-1185">Reference proteome</keyword>
<dbReference type="GO" id="GO:0016020">
    <property type="term" value="C:membrane"/>
    <property type="evidence" value="ECO:0007669"/>
    <property type="project" value="UniProtKB-SubCell"/>
</dbReference>
<evidence type="ECO:0000313" key="6">
    <source>
        <dbReference type="EMBL" id="OFI45907.1"/>
    </source>
</evidence>
<feature type="transmembrane region" description="Helical" evidence="5">
    <location>
        <begin position="41"/>
        <end position="62"/>
    </location>
</feature>
<feature type="transmembrane region" description="Helical" evidence="5">
    <location>
        <begin position="351"/>
        <end position="370"/>
    </location>
</feature>
<reference evidence="7" key="1">
    <citation type="submission" date="2016-09" db="EMBL/GenBank/DDBJ databases">
        <title>Draft genome sequence of a novel species of the family Streptococcaceae isolated from flowers.</title>
        <authorList>
            <person name="Chuah L.-O."/>
            <person name="Yap K.-P."/>
            <person name="Thong K.L."/>
            <person name="Liong M.T."/>
            <person name="Ahmad R."/>
            <person name="Rusul G."/>
        </authorList>
    </citation>
    <scope>NUCLEOTIDE SEQUENCE [LARGE SCALE GENOMIC DNA]</scope>
    <source>
        <strain evidence="7">HibF3</strain>
    </source>
</reference>